<feature type="transmembrane region" description="Helical" evidence="1">
    <location>
        <begin position="221"/>
        <end position="245"/>
    </location>
</feature>
<dbReference type="EMBL" id="MGEQ01000001">
    <property type="protein sequence ID" value="OGL88262.1"/>
    <property type="molecule type" value="Genomic_DNA"/>
</dbReference>
<evidence type="ECO:0008006" key="4">
    <source>
        <dbReference type="Google" id="ProtNLM"/>
    </source>
</evidence>
<feature type="transmembrane region" description="Helical" evidence="1">
    <location>
        <begin position="128"/>
        <end position="151"/>
    </location>
</feature>
<dbReference type="InterPro" id="IPR007427">
    <property type="entry name" value="DUF475"/>
</dbReference>
<evidence type="ECO:0000313" key="2">
    <source>
        <dbReference type="EMBL" id="OGL88262.1"/>
    </source>
</evidence>
<organism evidence="2 3">
    <name type="scientific">Candidatus Uhrbacteria bacterium RIFCSPLOWO2_02_FULL_48_18</name>
    <dbReference type="NCBI Taxonomy" id="1802408"/>
    <lineage>
        <taxon>Bacteria</taxon>
        <taxon>Candidatus Uhriibacteriota</taxon>
    </lineage>
</organism>
<name>A0A1F7VCJ5_9BACT</name>
<keyword evidence="1" id="KW-1133">Transmembrane helix</keyword>
<reference evidence="2 3" key="1">
    <citation type="journal article" date="2016" name="Nat. Commun.">
        <title>Thousands of microbial genomes shed light on interconnected biogeochemical processes in an aquifer system.</title>
        <authorList>
            <person name="Anantharaman K."/>
            <person name="Brown C.T."/>
            <person name="Hug L.A."/>
            <person name="Sharon I."/>
            <person name="Castelle C.J."/>
            <person name="Probst A.J."/>
            <person name="Thomas B.C."/>
            <person name="Singh A."/>
            <person name="Wilkins M.J."/>
            <person name="Karaoz U."/>
            <person name="Brodie E.L."/>
            <person name="Williams K.H."/>
            <person name="Hubbard S.S."/>
            <person name="Banfield J.F."/>
        </authorList>
    </citation>
    <scope>NUCLEOTIDE SEQUENCE [LARGE SCALE GENOMIC DNA]</scope>
</reference>
<gene>
    <name evidence="2" type="ORF">A3I41_00885</name>
</gene>
<keyword evidence="1" id="KW-0812">Transmembrane</keyword>
<feature type="transmembrane region" description="Helical" evidence="1">
    <location>
        <begin position="43"/>
        <end position="67"/>
    </location>
</feature>
<dbReference type="Proteomes" id="UP000176593">
    <property type="component" value="Unassembled WGS sequence"/>
</dbReference>
<dbReference type="AlphaFoldDB" id="A0A1F7VCJ5"/>
<evidence type="ECO:0000256" key="1">
    <source>
        <dbReference type="SAM" id="Phobius"/>
    </source>
</evidence>
<feature type="transmembrane region" description="Helical" evidence="1">
    <location>
        <begin position="6"/>
        <end position="31"/>
    </location>
</feature>
<dbReference type="Pfam" id="PF04332">
    <property type="entry name" value="DUF475"/>
    <property type="match status" value="1"/>
</dbReference>
<keyword evidence="1" id="KW-0472">Membrane</keyword>
<evidence type="ECO:0000313" key="3">
    <source>
        <dbReference type="Proteomes" id="UP000176593"/>
    </source>
</evidence>
<dbReference type="NCBIfam" id="NF010612">
    <property type="entry name" value="PRK14013.1-2"/>
    <property type="match status" value="1"/>
</dbReference>
<feature type="transmembrane region" description="Helical" evidence="1">
    <location>
        <begin position="257"/>
        <end position="275"/>
    </location>
</feature>
<sequence>MDIFSILFIVAGLCLFETISSIDNAIINAEVLHTMSAKAKKWFLFWGIIFAVVMVRGLLPWIIVWFATPGLGPIEAFTATFSGDPHVLEAVEKSAPILLAGGGTFLIFLFFHWLFLEDKHFGLPHEKFFLRNGIWFYSVVSIFLAVLVWYMMKINPVMAFGAVIGSTAFFITHGFKQNAEKAEELLMHSGKSGSFGMSDLSKIMFLEVIDATFSIDGVLGAFAFTLSVPLILVGNGLGAIVVRQFTIGNIDRIKKYIFLKNGAMYSILVLGGVMIVDSFGIHVPTWFSPAVTFIIVGYFFAKSKQAA</sequence>
<comment type="caution">
    <text evidence="2">The sequence shown here is derived from an EMBL/GenBank/DDBJ whole genome shotgun (WGS) entry which is preliminary data.</text>
</comment>
<protein>
    <recommendedName>
        <fullName evidence="4">DUF475 domain-containing protein</fullName>
    </recommendedName>
</protein>
<dbReference type="PANTHER" id="PTHR30238">
    <property type="entry name" value="MEMBRANE BOUND PREDICTED REDOX MODULATOR"/>
    <property type="match status" value="1"/>
</dbReference>
<dbReference type="PANTHER" id="PTHR30238:SF4">
    <property type="entry name" value="SLL1022 PROTEIN"/>
    <property type="match status" value="1"/>
</dbReference>
<feature type="transmembrane region" description="Helical" evidence="1">
    <location>
        <begin position="97"/>
        <end position="116"/>
    </location>
</feature>
<feature type="transmembrane region" description="Helical" evidence="1">
    <location>
        <begin position="281"/>
        <end position="301"/>
    </location>
</feature>
<accession>A0A1F7VCJ5</accession>
<proteinExistence type="predicted"/>